<evidence type="ECO:0000313" key="13">
    <source>
        <dbReference type="Ensembl" id="ENSCINP00000035877.1"/>
    </source>
</evidence>
<evidence type="ECO:0000256" key="1">
    <source>
        <dbReference type="ARBA" id="ARBA00012513"/>
    </source>
</evidence>
<comment type="catalytic activity">
    <reaction evidence="8">
        <text>L-threonyl-[protein] + ATP = O-phospho-L-threonyl-[protein] + ADP + H(+)</text>
        <dbReference type="Rhea" id="RHEA:46608"/>
        <dbReference type="Rhea" id="RHEA-COMP:11060"/>
        <dbReference type="Rhea" id="RHEA-COMP:11605"/>
        <dbReference type="ChEBI" id="CHEBI:15378"/>
        <dbReference type="ChEBI" id="CHEBI:30013"/>
        <dbReference type="ChEBI" id="CHEBI:30616"/>
        <dbReference type="ChEBI" id="CHEBI:61977"/>
        <dbReference type="ChEBI" id="CHEBI:456216"/>
        <dbReference type="EC" id="2.7.11.1"/>
    </reaction>
</comment>
<dbReference type="InterPro" id="IPR008271">
    <property type="entry name" value="Ser/Thr_kinase_AS"/>
</dbReference>
<dbReference type="PANTHER" id="PTHR11042">
    <property type="entry name" value="EUKARYOTIC TRANSLATION INITIATION FACTOR 2-ALPHA KINASE EIF2-ALPHA KINASE -RELATED"/>
    <property type="match status" value="1"/>
</dbReference>
<dbReference type="InterPro" id="IPR041715">
    <property type="entry name" value="HisRS-like_core"/>
</dbReference>
<proteinExistence type="inferred from homology"/>
<dbReference type="EMBL" id="EAAA01000608">
    <property type="status" value="NOT_ANNOTATED_CDS"/>
    <property type="molecule type" value="Genomic_DNA"/>
</dbReference>
<evidence type="ECO:0000313" key="14">
    <source>
        <dbReference type="Proteomes" id="UP000008144"/>
    </source>
</evidence>
<keyword evidence="6 10" id="KW-0067">ATP-binding</keyword>
<keyword evidence="5" id="KW-0418">Kinase</keyword>
<dbReference type="GO" id="GO:0004694">
    <property type="term" value="F:eukaryotic translation initiation factor 2alpha kinase activity"/>
    <property type="evidence" value="ECO:0000318"/>
    <property type="project" value="GO_Central"/>
</dbReference>
<dbReference type="EC" id="2.7.11.1" evidence="1"/>
<dbReference type="InterPro" id="IPR017441">
    <property type="entry name" value="Protein_kinase_ATP_BS"/>
</dbReference>
<evidence type="ECO:0000256" key="2">
    <source>
        <dbReference type="ARBA" id="ARBA00022527"/>
    </source>
</evidence>
<keyword evidence="3" id="KW-0808">Transferase</keyword>
<feature type="compositionally biased region" description="Acidic residues" evidence="11">
    <location>
        <begin position="268"/>
        <end position="280"/>
    </location>
</feature>
<comment type="catalytic activity">
    <reaction evidence="9">
        <text>L-seryl-[protein] + ATP = O-phospho-L-seryl-[protein] + ADP + H(+)</text>
        <dbReference type="Rhea" id="RHEA:17989"/>
        <dbReference type="Rhea" id="RHEA-COMP:9863"/>
        <dbReference type="Rhea" id="RHEA-COMP:11604"/>
        <dbReference type="ChEBI" id="CHEBI:15378"/>
        <dbReference type="ChEBI" id="CHEBI:29999"/>
        <dbReference type="ChEBI" id="CHEBI:30616"/>
        <dbReference type="ChEBI" id="CHEBI:83421"/>
        <dbReference type="ChEBI" id="CHEBI:456216"/>
        <dbReference type="EC" id="2.7.11.1"/>
    </reaction>
</comment>
<dbReference type="FunFam" id="3.40.50.800:FF:000009">
    <property type="entry name" value="Eukaryotic translation initiation factor 2-alpha kinase"/>
    <property type="match status" value="1"/>
</dbReference>
<keyword evidence="14" id="KW-1185">Reference proteome</keyword>
<dbReference type="PANTHER" id="PTHR11042:SF136">
    <property type="entry name" value="EIF-2-ALPHA KINASE GCN2"/>
    <property type="match status" value="1"/>
</dbReference>
<dbReference type="InterPro" id="IPR024435">
    <property type="entry name" value="HisRS-related_dom"/>
</dbReference>
<dbReference type="STRING" id="7719.ENSCINP00000035877"/>
<dbReference type="InterPro" id="IPR050339">
    <property type="entry name" value="CC_SR_Kinase"/>
</dbReference>
<evidence type="ECO:0000259" key="12">
    <source>
        <dbReference type="PROSITE" id="PS50011"/>
    </source>
</evidence>
<dbReference type="SUPFAM" id="SSF56112">
    <property type="entry name" value="Protein kinase-like (PK-like)"/>
    <property type="match status" value="2"/>
</dbReference>
<dbReference type="SUPFAM" id="SSF55681">
    <property type="entry name" value="Class II aaRS and biotin synthetases"/>
    <property type="match status" value="1"/>
</dbReference>
<keyword evidence="4 10" id="KW-0547">Nucleotide-binding</keyword>
<dbReference type="InterPro" id="IPR036621">
    <property type="entry name" value="Anticodon-bd_dom_sf"/>
</dbReference>
<protein>
    <recommendedName>
        <fullName evidence="1">non-specific serine/threonine protein kinase</fullName>
        <ecNumber evidence="1">2.7.11.1</ecNumber>
    </recommendedName>
</protein>
<dbReference type="HOGENOM" id="CLU_001222_0_0_1"/>
<evidence type="ECO:0000256" key="3">
    <source>
        <dbReference type="ARBA" id="ARBA00022679"/>
    </source>
</evidence>
<dbReference type="OMA" id="ADEAWND"/>
<evidence type="ECO:0000256" key="5">
    <source>
        <dbReference type="ARBA" id="ARBA00022777"/>
    </source>
</evidence>
<sequence length="1156" mass="130013">GMLILSLSQGQTIQDYPPEIPASFPLVFQNFLEKCLVVEDRLRYTTSELLDHEFIKPSVTSPILDIDLPLEQNPSPFDEDKMDDVLATSDAPRPTLSRLHSEFEKLEWLGKGGYGDVVKVKNIIDGRDYAIKRILLNPHRSLFNKKITREVKLLSRLNHENVVRYYNSWIETVECWEDDVSTNSSNPTTTTTTNETKSNVSDRINSLGFYDNIEVLAPPPVASSVSDWSVSLEEVSRCRDDEEDDDEDVFKTIYVDEDDSESIKFDHSDEEEDEMVEESTNDGKTSRSEETTVTSSASSKSLVTQRFLYIQMEYCEKSTLRQTIDAGVCNEPERMWRLFREILEGLVHVHEQGMIHRDLKPQNIFLDKNDHVKIGDFGLATAQARVTLADSSEEISKSETGDSVYSGVVGTALYVAPELMVTGKRSLYSQKVDIYSVGIIFFEMSFPGIQTKMERVKVLGNLRTSSITFPSDFDEAAMPREAEITRWCLDHVPNKRPTASELLKCRLVPTPVLEESNVLEAVREMLSNPDSKPYRLVMDEVFNQPENPTSSVIYDIEMHKKHFSETQNVAQQQTFDIISSLLRCHGAVRVNPPLLLPKCGSENDANEAAVLIGVGGNVVSLPYILRIPLARFILCKGITNIKTYAIEKVFRARKYARSRPKELWECSFDIISPSVGGLAPDAEVISVVSEIISQFPSLSSQKYEVRINHLLALESILTYCGLDESHHTEALNALASCSGLSKTQLHNCINSLPLNAQQVASLLTFIQVQGPLSRVQTSLRSITRNKHSPASSRARQALHELEALRKNLDSLNLTLPVVFDLGYSHKHHNHYNGIIFKVSAEIQKKKRTAIDVLAIGGRYDKLLTTIDGEQKLTPKHAVGVSIAVEKIVGSVMEENNLPSSTIDVLVCSVGRTLLLHERLRVVRSLWEASIAAETVYDRGAMESMQEVQEKAQERGIRHLVFLSEKESGSPLVRSLTHDPLLRSTERRVPLDQLVDYLLKRLKEVESTVSMKSSSSGFSASHESSTVTMTNNSARQISIEVVPPEKLASHLRKRYESEVMTKLTSLPMMSHIQSKAQICALAVELPSPVMKSMGCALDLSHSEEEFNSSLAHHLHTVSKYKKYLSYIAERICEAKFEREMTFIILYSYKDHGYCLLI</sequence>
<dbReference type="Pfam" id="PF13393">
    <property type="entry name" value="tRNA-synt_His"/>
    <property type="match status" value="1"/>
</dbReference>
<reference evidence="13" key="4">
    <citation type="submission" date="2025-09" db="UniProtKB">
        <authorList>
            <consortium name="Ensembl"/>
        </authorList>
    </citation>
    <scope>IDENTIFICATION</scope>
</reference>
<evidence type="ECO:0000256" key="7">
    <source>
        <dbReference type="ARBA" id="ARBA00037982"/>
    </source>
</evidence>
<dbReference type="FunCoup" id="H2Y1U3">
    <property type="interactions" value="431"/>
</dbReference>
<dbReference type="GO" id="GO:0032057">
    <property type="term" value="P:negative regulation of translational initiation in response to stress"/>
    <property type="evidence" value="ECO:0000318"/>
    <property type="project" value="GO_Central"/>
</dbReference>
<dbReference type="Pfam" id="PF12745">
    <property type="entry name" value="HGTP_anticodon2"/>
    <property type="match status" value="1"/>
</dbReference>
<evidence type="ECO:0000256" key="8">
    <source>
        <dbReference type="ARBA" id="ARBA00047899"/>
    </source>
</evidence>
<feature type="region of interest" description="Disordered" evidence="11">
    <location>
        <begin position="261"/>
        <end position="296"/>
    </location>
</feature>
<evidence type="ECO:0000256" key="9">
    <source>
        <dbReference type="ARBA" id="ARBA00048679"/>
    </source>
</evidence>
<dbReference type="Pfam" id="PF00069">
    <property type="entry name" value="Pkinase"/>
    <property type="match status" value="2"/>
</dbReference>
<feature type="domain" description="Protein kinase" evidence="12">
    <location>
        <begin position="103"/>
        <end position="513"/>
    </location>
</feature>
<dbReference type="SMART" id="SM00220">
    <property type="entry name" value="S_TKc"/>
    <property type="match status" value="1"/>
</dbReference>
<dbReference type="GO" id="GO:0005524">
    <property type="term" value="F:ATP binding"/>
    <property type="evidence" value="ECO:0007669"/>
    <property type="project" value="UniProtKB-UniRule"/>
</dbReference>
<feature type="binding site" evidence="10">
    <location>
        <position position="132"/>
    </location>
    <ligand>
        <name>ATP</name>
        <dbReference type="ChEBI" id="CHEBI:30616"/>
    </ligand>
</feature>
<dbReference type="FunFam" id="3.30.200.20:FF:000308">
    <property type="entry name" value="Eukaryotic translation initiation factor 2-alpha kinase 4"/>
    <property type="match status" value="1"/>
</dbReference>
<dbReference type="Proteomes" id="UP000008144">
    <property type="component" value="Chromosome 10"/>
</dbReference>
<dbReference type="PROSITE" id="PS00107">
    <property type="entry name" value="PROTEIN_KINASE_ATP"/>
    <property type="match status" value="1"/>
</dbReference>
<reference evidence="13" key="3">
    <citation type="submission" date="2025-08" db="UniProtKB">
        <authorList>
            <consortium name="Ensembl"/>
        </authorList>
    </citation>
    <scope>IDENTIFICATION</scope>
</reference>
<evidence type="ECO:0000256" key="4">
    <source>
        <dbReference type="ARBA" id="ARBA00022741"/>
    </source>
</evidence>
<comment type="similarity">
    <text evidence="7">Belongs to the protein kinase superfamily. Ser/Thr protein kinase family. GCN2 subfamily.</text>
</comment>
<dbReference type="Gene3D" id="1.10.510.10">
    <property type="entry name" value="Transferase(Phosphotransferase) domain 1"/>
    <property type="match status" value="1"/>
</dbReference>
<dbReference type="AlphaFoldDB" id="H2Y1U3"/>
<reference evidence="13" key="2">
    <citation type="journal article" date="2008" name="Genome Biol.">
        <title>Improved genome assembly and evidence-based global gene model set for the chordate Ciona intestinalis: new insight into intron and operon populations.</title>
        <authorList>
            <person name="Satou Y."/>
            <person name="Mineta K."/>
            <person name="Ogasawara M."/>
            <person name="Sasakura Y."/>
            <person name="Shoguchi E."/>
            <person name="Ueno K."/>
            <person name="Yamada L."/>
            <person name="Matsumoto J."/>
            <person name="Wasserscheid J."/>
            <person name="Dewar K."/>
            <person name="Wiley G.B."/>
            <person name="Macmil S.L."/>
            <person name="Roe B.A."/>
            <person name="Zeller R.W."/>
            <person name="Hastings K.E."/>
            <person name="Lemaire P."/>
            <person name="Lindquist E."/>
            <person name="Endo T."/>
            <person name="Hotta K."/>
            <person name="Inaba K."/>
        </authorList>
    </citation>
    <scope>NUCLEOTIDE SEQUENCE [LARGE SCALE GENOMIC DNA]</scope>
    <source>
        <strain evidence="13">wild type</strain>
    </source>
</reference>
<evidence type="ECO:0000256" key="10">
    <source>
        <dbReference type="PROSITE-ProRule" id="PRU10141"/>
    </source>
</evidence>
<keyword evidence="2" id="KW-0723">Serine/threonine-protein kinase</keyword>
<dbReference type="InterPro" id="IPR000719">
    <property type="entry name" value="Prot_kinase_dom"/>
</dbReference>
<reference evidence="14" key="1">
    <citation type="journal article" date="2002" name="Science">
        <title>The draft genome of Ciona intestinalis: insights into chordate and vertebrate origins.</title>
        <authorList>
            <person name="Dehal P."/>
            <person name="Satou Y."/>
            <person name="Campbell R.K."/>
            <person name="Chapman J."/>
            <person name="Degnan B."/>
            <person name="De Tomaso A."/>
            <person name="Davidson B."/>
            <person name="Di Gregorio A."/>
            <person name="Gelpke M."/>
            <person name="Goodstein D.M."/>
            <person name="Harafuji N."/>
            <person name="Hastings K.E."/>
            <person name="Ho I."/>
            <person name="Hotta K."/>
            <person name="Huang W."/>
            <person name="Kawashima T."/>
            <person name="Lemaire P."/>
            <person name="Martinez D."/>
            <person name="Meinertzhagen I.A."/>
            <person name="Necula S."/>
            <person name="Nonaka M."/>
            <person name="Putnam N."/>
            <person name="Rash S."/>
            <person name="Saiga H."/>
            <person name="Satake M."/>
            <person name="Terry A."/>
            <person name="Yamada L."/>
            <person name="Wang H.G."/>
            <person name="Awazu S."/>
            <person name="Azumi K."/>
            <person name="Boore J."/>
            <person name="Branno M."/>
            <person name="Chin-Bow S."/>
            <person name="DeSantis R."/>
            <person name="Doyle S."/>
            <person name="Francino P."/>
            <person name="Keys D.N."/>
            <person name="Haga S."/>
            <person name="Hayashi H."/>
            <person name="Hino K."/>
            <person name="Imai K.S."/>
            <person name="Inaba K."/>
            <person name="Kano S."/>
            <person name="Kobayashi K."/>
            <person name="Kobayashi M."/>
            <person name="Lee B.I."/>
            <person name="Makabe K.W."/>
            <person name="Manohar C."/>
            <person name="Matassi G."/>
            <person name="Medina M."/>
            <person name="Mochizuki Y."/>
            <person name="Mount S."/>
            <person name="Morishita T."/>
            <person name="Miura S."/>
            <person name="Nakayama A."/>
            <person name="Nishizaka S."/>
            <person name="Nomoto H."/>
            <person name="Ohta F."/>
            <person name="Oishi K."/>
            <person name="Rigoutsos I."/>
            <person name="Sano M."/>
            <person name="Sasaki A."/>
            <person name="Sasakura Y."/>
            <person name="Shoguchi E."/>
            <person name="Shin-i T."/>
            <person name="Spagnuolo A."/>
            <person name="Stainier D."/>
            <person name="Suzuki M.M."/>
            <person name="Tassy O."/>
            <person name="Takatori N."/>
            <person name="Tokuoka M."/>
            <person name="Yagi K."/>
            <person name="Yoshizaki F."/>
            <person name="Wada S."/>
            <person name="Zhang C."/>
            <person name="Hyatt P.D."/>
            <person name="Larimer F."/>
            <person name="Detter C."/>
            <person name="Doggett N."/>
            <person name="Glavina T."/>
            <person name="Hawkins T."/>
            <person name="Richardson P."/>
            <person name="Lucas S."/>
            <person name="Kohara Y."/>
            <person name="Levine M."/>
            <person name="Satoh N."/>
            <person name="Rokhsar D.S."/>
        </authorList>
    </citation>
    <scope>NUCLEOTIDE SEQUENCE [LARGE SCALE GENOMIC DNA]</scope>
</reference>
<dbReference type="FunFam" id="1.10.510.10:FF:000938">
    <property type="entry name" value="eIF-2-alpha kinase GCN2"/>
    <property type="match status" value="1"/>
</dbReference>
<organism evidence="13 14">
    <name type="scientific">Ciona intestinalis</name>
    <name type="common">Transparent sea squirt</name>
    <name type="synonym">Ascidia intestinalis</name>
    <dbReference type="NCBI Taxonomy" id="7719"/>
    <lineage>
        <taxon>Eukaryota</taxon>
        <taxon>Metazoa</taxon>
        <taxon>Chordata</taxon>
        <taxon>Tunicata</taxon>
        <taxon>Ascidiacea</taxon>
        <taxon>Phlebobranchia</taxon>
        <taxon>Cionidae</taxon>
        <taxon>Ciona</taxon>
    </lineage>
</organism>
<evidence type="ECO:0000256" key="11">
    <source>
        <dbReference type="SAM" id="MobiDB-lite"/>
    </source>
</evidence>
<dbReference type="Gene3D" id="3.40.50.800">
    <property type="entry name" value="Anticodon-binding domain"/>
    <property type="match status" value="1"/>
</dbReference>
<dbReference type="PROSITE" id="PS00108">
    <property type="entry name" value="PROTEIN_KINASE_ST"/>
    <property type="match status" value="1"/>
</dbReference>
<name>H2Y1U3_CIOIN</name>
<dbReference type="Gene3D" id="3.30.930.10">
    <property type="entry name" value="Bira Bifunctional Protein, Domain 2"/>
    <property type="match status" value="1"/>
</dbReference>
<dbReference type="GO" id="GO:0005634">
    <property type="term" value="C:nucleus"/>
    <property type="evidence" value="ECO:0000318"/>
    <property type="project" value="GO_Central"/>
</dbReference>
<dbReference type="GeneTree" id="ENSGT00940000156798"/>
<dbReference type="InterPro" id="IPR011009">
    <property type="entry name" value="Kinase-like_dom_sf"/>
</dbReference>
<evidence type="ECO:0000256" key="6">
    <source>
        <dbReference type="ARBA" id="ARBA00022840"/>
    </source>
</evidence>
<dbReference type="GO" id="GO:0005737">
    <property type="term" value="C:cytoplasm"/>
    <property type="evidence" value="ECO:0000318"/>
    <property type="project" value="GO_Central"/>
</dbReference>
<dbReference type="Ensembl" id="ENSCINT00000034399.1">
    <property type="protein sequence ID" value="ENSCINP00000035877.1"/>
    <property type="gene ID" value="ENSCING00000020338.1"/>
</dbReference>
<dbReference type="InParanoid" id="H2Y1U3"/>
<dbReference type="GO" id="GO:0005829">
    <property type="term" value="C:cytosol"/>
    <property type="evidence" value="ECO:0000318"/>
    <property type="project" value="GO_Central"/>
</dbReference>
<dbReference type="CDD" id="cd14046">
    <property type="entry name" value="STKc_EIF2AK4_GCN2_rpt2"/>
    <property type="match status" value="1"/>
</dbReference>
<dbReference type="InterPro" id="IPR045864">
    <property type="entry name" value="aa-tRNA-synth_II/BPL/LPL"/>
</dbReference>
<accession>H2Y1U3</accession>
<dbReference type="EMBL" id="EAAA01000607">
    <property type="status" value="NOT_ANNOTATED_CDS"/>
    <property type="molecule type" value="Genomic_DNA"/>
</dbReference>
<dbReference type="PROSITE" id="PS50011">
    <property type="entry name" value="PROTEIN_KINASE_DOM"/>
    <property type="match status" value="1"/>
</dbReference>
<dbReference type="GO" id="GO:0007165">
    <property type="term" value="P:signal transduction"/>
    <property type="evidence" value="ECO:0007669"/>
    <property type="project" value="UniProtKB-ARBA"/>
</dbReference>
<dbReference type="GO" id="GO:0034198">
    <property type="term" value="P:cellular response to amino acid starvation"/>
    <property type="evidence" value="ECO:0000318"/>
    <property type="project" value="GO_Central"/>
</dbReference>
<dbReference type="Gene3D" id="3.30.200.20">
    <property type="entry name" value="Phosphorylase Kinase, domain 1"/>
    <property type="match status" value="1"/>
</dbReference>